<evidence type="ECO:0000313" key="1">
    <source>
        <dbReference type="EMBL" id="BAR96340.1"/>
    </source>
</evidence>
<name>A0AAD1BJD4_PREIN</name>
<sequence>MHGKSGSFASQNLRFRNVKAQLPFFNSFFLYKTERIFAKIK</sequence>
<proteinExistence type="predicted"/>
<organism evidence="1 2">
    <name type="scientific">Prevotella intermedia</name>
    <dbReference type="NCBI Taxonomy" id="28131"/>
    <lineage>
        <taxon>Bacteria</taxon>
        <taxon>Pseudomonadati</taxon>
        <taxon>Bacteroidota</taxon>
        <taxon>Bacteroidia</taxon>
        <taxon>Bacteroidales</taxon>
        <taxon>Prevotellaceae</taxon>
        <taxon>Prevotella</taxon>
    </lineage>
</organism>
<dbReference type="AlphaFoldDB" id="A0AAD1BJD4"/>
<evidence type="ECO:0000313" key="2">
    <source>
        <dbReference type="Proteomes" id="UP000067008"/>
    </source>
</evidence>
<reference evidence="1 2" key="1">
    <citation type="submission" date="2015-07" db="EMBL/GenBank/DDBJ databases">
        <title>Complete genome sequence of Prevotella intermedia strain 17-2.</title>
        <authorList>
            <person name="Nambu T."/>
        </authorList>
    </citation>
    <scope>NUCLEOTIDE SEQUENCE [LARGE SCALE GENOMIC DNA]</scope>
    <source>
        <strain evidence="1 2">17-2</strain>
    </source>
</reference>
<protein>
    <submittedName>
        <fullName evidence="1">Uncharacterized protein</fullName>
    </submittedName>
</protein>
<accession>A0AAD1BJD4</accession>
<dbReference type="EMBL" id="AP014925">
    <property type="protein sequence ID" value="BAR96340.1"/>
    <property type="molecule type" value="Genomic_DNA"/>
</dbReference>
<gene>
    <name evidence="1" type="ORF">PI172_1612</name>
</gene>
<dbReference type="Proteomes" id="UP000067008">
    <property type="component" value="Chromosome 2"/>
</dbReference>